<dbReference type="EMBL" id="MH160392">
    <property type="protein sequence ID" value="AWN06212.1"/>
    <property type="molecule type" value="Genomic_DNA"/>
</dbReference>
<proteinExistence type="predicted"/>
<dbReference type="GeneID" id="55819076"/>
<name>A0A3G1QTM2_9CAUD</name>
<dbReference type="Proteomes" id="UP000267934">
    <property type="component" value="Segment"/>
</dbReference>
<reference evidence="1 2" key="1">
    <citation type="journal article" date="2018" name="Plant Pathol. J.">
        <title>Characterization of the Lytic Bacteriophage phiEaP-8 Effective against Both Erwinia amylovora and Erwinia pyrifoliae Causing Severe Diseases in Apple and Pear.</title>
        <authorList>
            <person name="Park J."/>
            <person name="Lee G.M."/>
            <person name="Kim D."/>
            <person name="Park D.H."/>
            <person name="Oh C.S."/>
        </authorList>
    </citation>
    <scope>NUCLEOTIDE SEQUENCE [LARGE SCALE GENOMIC DNA]</scope>
</reference>
<accession>A0A3G1QTM2</accession>
<protein>
    <submittedName>
        <fullName evidence="1">Uncharacterized protein</fullName>
    </submittedName>
</protein>
<evidence type="ECO:0000313" key="2">
    <source>
        <dbReference type="Proteomes" id="UP000267934"/>
    </source>
</evidence>
<dbReference type="KEGG" id="vg:55819076"/>
<keyword evidence="2" id="KW-1185">Reference proteome</keyword>
<organism evidence="1 2">
    <name type="scientific">Erwinia phage phiEaP8</name>
    <dbReference type="NCBI Taxonomy" id="2178928"/>
    <lineage>
        <taxon>Viruses</taxon>
        <taxon>Duplodnaviria</taxon>
        <taxon>Heunggongvirae</taxon>
        <taxon>Uroviricota</taxon>
        <taxon>Caudoviricetes</taxon>
        <taxon>Schitoviridae</taxon>
        <taxon>Erskinevirinae</taxon>
        <taxon>Yonginvirus</taxon>
        <taxon>Yonginvirus EaP8</taxon>
    </lineage>
</organism>
<evidence type="ECO:0000313" key="1">
    <source>
        <dbReference type="EMBL" id="AWN06212.1"/>
    </source>
</evidence>
<sequence>MDEHQQQVLRDFLAEYWDRWEEHAFQNNESGQEIYELLGGEPDGN</sequence>
<dbReference type="RefSeq" id="YP_009889576.1">
    <property type="nucleotide sequence ID" value="NC_049510.1"/>
</dbReference>